<organism evidence="3 4">
    <name type="scientific">Fusicatenibacter saccharivorans</name>
    <dbReference type="NCBI Taxonomy" id="1150298"/>
    <lineage>
        <taxon>Bacteria</taxon>
        <taxon>Bacillati</taxon>
        <taxon>Bacillota</taxon>
        <taxon>Clostridia</taxon>
        <taxon>Lachnospirales</taxon>
        <taxon>Lachnospiraceae</taxon>
        <taxon>Fusicatenibacter</taxon>
    </lineage>
</organism>
<evidence type="ECO:0000259" key="1">
    <source>
        <dbReference type="Pfam" id="PF02486"/>
    </source>
</evidence>
<feature type="domain" description="Rolling Circle replication initiation protein N-terminal" evidence="2">
    <location>
        <begin position="32"/>
        <end position="129"/>
    </location>
</feature>
<dbReference type="EMBL" id="JAAITQ010000004">
    <property type="protein sequence ID" value="NSE15501.1"/>
    <property type="molecule type" value="Genomic_DNA"/>
</dbReference>
<proteinExistence type="predicted"/>
<reference evidence="3 4" key="1">
    <citation type="journal article" date="2020" name="Cell Host Microbe">
        <title>Functional and Genomic Variation between Human-Derived Isolates of Lachnospiraceae Reveals Inter- and Intra-Species Diversity.</title>
        <authorList>
            <person name="Sorbara M.T."/>
            <person name="Littmann E.R."/>
            <person name="Fontana E."/>
            <person name="Moody T.U."/>
            <person name="Kohout C.E."/>
            <person name="Gjonbalaj M."/>
            <person name="Eaton V."/>
            <person name="Seok R."/>
            <person name="Leiner I.M."/>
            <person name="Pamer E.G."/>
        </authorList>
    </citation>
    <scope>NUCLEOTIDE SEQUENCE [LARGE SCALE GENOMIC DNA]</scope>
    <source>
        <strain evidence="3 4">MSK.14.54</strain>
    </source>
</reference>
<keyword evidence="3" id="KW-0648">Protein biosynthesis</keyword>
<keyword evidence="4" id="KW-1185">Reference proteome</keyword>
<sequence length="386" mass="44757">MINKGKTRFLPRKKRGIRKEKCTITTHKNLSVKIDYISIVFETATAEDVIMHILGLPTDIFNVYPATIKFKTYQARWQVGDIYVSGDARKTEDNPQGLGCYLVMTGRGCDDIFRILNNRNYTFGDMFRRCERRYGLDNFHFTRLDIAIDDKNEKPFFTIEQIKKKCEKEEFISNSEGYHFDESKFDDFDTAKTVYIGAGKSGLSYRFYDKDKEVCSKHNKTLDEVGSWKRTEMQLRDDKAHAFAMTFKDRPLELGELAFGLLANNLRFVVPNRNESNKSRWKTCRFWERFLGAVEVLKLQVPKLHNSLEETQQWLTEGGVISAVKSFYFLEEHDALGGLEKVGTMLDKARYSNSLSSKLTAHLQRIDRTDLIPYIQYDTKHGKGGI</sequence>
<dbReference type="GO" id="GO:0003743">
    <property type="term" value="F:translation initiation factor activity"/>
    <property type="evidence" value="ECO:0007669"/>
    <property type="project" value="UniProtKB-KW"/>
</dbReference>
<name>A0ABX2GCJ7_9FIRM</name>
<dbReference type="InterPro" id="IPR003491">
    <property type="entry name" value="REP-like_C"/>
</dbReference>
<protein>
    <submittedName>
        <fullName evidence="3">Replication initiation factor domain-containing protein</fullName>
    </submittedName>
</protein>
<evidence type="ECO:0000259" key="2">
    <source>
        <dbReference type="Pfam" id="PF18106"/>
    </source>
</evidence>
<keyword evidence="3" id="KW-0396">Initiation factor</keyword>
<comment type="caution">
    <text evidence="3">The sequence shown here is derived from an EMBL/GenBank/DDBJ whole genome shotgun (WGS) entry which is preliminary data.</text>
</comment>
<dbReference type="Proteomes" id="UP000768180">
    <property type="component" value="Unassembled WGS sequence"/>
</dbReference>
<evidence type="ECO:0000313" key="3">
    <source>
        <dbReference type="EMBL" id="NSE15501.1"/>
    </source>
</evidence>
<dbReference type="InterPro" id="IPR040819">
    <property type="entry name" value="Rol_Rep_N"/>
</dbReference>
<dbReference type="Pfam" id="PF02486">
    <property type="entry name" value="Rep_trans"/>
    <property type="match status" value="1"/>
</dbReference>
<evidence type="ECO:0000313" key="4">
    <source>
        <dbReference type="Proteomes" id="UP000768180"/>
    </source>
</evidence>
<accession>A0ABX2GCJ7</accession>
<feature type="domain" description="Replication initiation protein-like C-terminal" evidence="1">
    <location>
        <begin position="140"/>
        <end position="326"/>
    </location>
</feature>
<gene>
    <name evidence="3" type="ORF">G5B05_03515</name>
</gene>
<dbReference type="Pfam" id="PF18106">
    <property type="entry name" value="Rol_Rep_N"/>
    <property type="match status" value="1"/>
</dbReference>